<protein>
    <submittedName>
        <fullName evidence="2">Uncharacterized protein</fullName>
    </submittedName>
</protein>
<sequence length="450" mass="50118">MSQEETIGCIVQGVTLATDWTADDGKIGDVSAASALLKSLVEMGLYKSFDRLHRVENIGTPLGRNTRRTTIAKLATFLLISLDKAPVSPLFISEHVFSLLRGVASVAFRSDTPQLSDKALTLDCMPMNEVVNDVSRSLVRSHVSPPPFQLPHPPLLVVSSLIQRAVVTTVCPPTPLNTGLYIRPVYRVYVMCRNLVDGVGVDFTGCSRVNSSAISIHDYVVHSLNSACLTLTNYWIINFVNATQRTYQHAYGVRNVSNWKMNLKLAVKLEGTGSITKICKFPKHENLDVRKPSWDPLDTADLSGSPVKHHDLNKQYQHRDFETCINKHVSKMRKRLAWGITTPYPAGLITLSPAYSCRVRWRRSYLQDGVLGTLPTWRLTLLTSASRLDVRKWREVGVAFLRVRRLSSVEVMCVALCSQMRRDCSANTHDGVHPTLPSAREIISPGGKRS</sequence>
<dbReference type="EMBL" id="OB792998">
    <property type="protein sequence ID" value="CAD7425639.1"/>
    <property type="molecule type" value="Genomic_DNA"/>
</dbReference>
<reference evidence="2" key="1">
    <citation type="submission" date="2020-11" db="EMBL/GenBank/DDBJ databases">
        <authorList>
            <person name="Tran Van P."/>
        </authorList>
    </citation>
    <scope>NUCLEOTIDE SEQUENCE</scope>
</reference>
<name>A0A7R9E1N1_9NEOP</name>
<feature type="region of interest" description="Disordered" evidence="1">
    <location>
        <begin position="428"/>
        <end position="450"/>
    </location>
</feature>
<proteinExistence type="predicted"/>
<evidence type="ECO:0000313" key="2">
    <source>
        <dbReference type="EMBL" id="CAD7425639.1"/>
    </source>
</evidence>
<accession>A0A7R9E1N1</accession>
<dbReference type="AlphaFoldDB" id="A0A7R9E1N1"/>
<evidence type="ECO:0000256" key="1">
    <source>
        <dbReference type="SAM" id="MobiDB-lite"/>
    </source>
</evidence>
<organism evidence="2">
    <name type="scientific">Timema monikensis</name>
    <dbReference type="NCBI Taxonomy" id="170555"/>
    <lineage>
        <taxon>Eukaryota</taxon>
        <taxon>Metazoa</taxon>
        <taxon>Ecdysozoa</taxon>
        <taxon>Arthropoda</taxon>
        <taxon>Hexapoda</taxon>
        <taxon>Insecta</taxon>
        <taxon>Pterygota</taxon>
        <taxon>Neoptera</taxon>
        <taxon>Polyneoptera</taxon>
        <taxon>Phasmatodea</taxon>
        <taxon>Timematodea</taxon>
        <taxon>Timematoidea</taxon>
        <taxon>Timematidae</taxon>
        <taxon>Timema</taxon>
    </lineage>
</organism>
<gene>
    <name evidence="2" type="ORF">TMSB3V08_LOCUS2545</name>
</gene>